<sequence>GLSASSCQVKQDCIGCGQCVLQCPTRCLMIKNNKRVYISSENCSLCGHCFAICPVGAIEIFGQSAEQLKLDLSNVNDVENIIAYRRSIRKYEPDFLSDQIIDELIQNLKYSPQIQNPERSKILLLRRNVMDEIGMIIASEMANQFPKLPQQQNQLDIVFRGAPHCLVIVCHEKEEEDDGIIALTQFELLAQSKGIGTFWAGMLKIQGNKSEQIKNRLGLSQQMSYISGCVGFGKPALKYKRSVGRIAYHIDIVE</sequence>
<dbReference type="Gene3D" id="3.40.109.10">
    <property type="entry name" value="NADH Oxidase"/>
    <property type="match status" value="1"/>
</dbReference>
<dbReference type="InterPro" id="IPR017896">
    <property type="entry name" value="4Fe4S_Fe-S-bd"/>
</dbReference>
<comment type="cofactor">
    <cofactor evidence="1">
        <name>FMN</name>
        <dbReference type="ChEBI" id="CHEBI:58210"/>
    </cofactor>
</comment>
<feature type="non-terminal residue" evidence="7">
    <location>
        <position position="1"/>
    </location>
</feature>
<keyword evidence="5" id="KW-0560">Oxidoreductase</keyword>
<dbReference type="PROSITE" id="PS51379">
    <property type="entry name" value="4FE4S_FER_2"/>
    <property type="match status" value="2"/>
</dbReference>
<name>A0A146KIX9_9EUKA</name>
<dbReference type="SUPFAM" id="SSF54862">
    <property type="entry name" value="4Fe-4S ferredoxins"/>
    <property type="match status" value="1"/>
</dbReference>
<feature type="domain" description="4Fe-4S ferredoxin-type" evidence="6">
    <location>
        <begin position="34"/>
        <end position="63"/>
    </location>
</feature>
<feature type="domain" description="4Fe-4S ferredoxin-type" evidence="6">
    <location>
        <begin position="5"/>
        <end position="33"/>
    </location>
</feature>
<dbReference type="InterPro" id="IPR000415">
    <property type="entry name" value="Nitroreductase-like"/>
</dbReference>
<accession>A0A146KIX9</accession>
<proteinExistence type="inferred from homology"/>
<dbReference type="SUPFAM" id="SSF55469">
    <property type="entry name" value="FMN-dependent nitroreductase-like"/>
    <property type="match status" value="1"/>
</dbReference>
<dbReference type="InterPro" id="IPR017900">
    <property type="entry name" value="4Fe4S_Fe_S_CS"/>
</dbReference>
<evidence type="ECO:0000259" key="6">
    <source>
        <dbReference type="PROSITE" id="PS51379"/>
    </source>
</evidence>
<dbReference type="AlphaFoldDB" id="A0A146KIX9"/>
<dbReference type="InterPro" id="IPR029479">
    <property type="entry name" value="Nitroreductase"/>
</dbReference>
<keyword evidence="4" id="KW-0288">FMN</keyword>
<comment type="similarity">
    <text evidence="2">Belongs to the nitroreductase family.</text>
</comment>
<evidence type="ECO:0000256" key="3">
    <source>
        <dbReference type="ARBA" id="ARBA00022630"/>
    </source>
</evidence>
<dbReference type="EMBL" id="GDID01000219">
    <property type="protein sequence ID" value="JAP96387.1"/>
    <property type="molecule type" value="Transcribed_RNA"/>
</dbReference>
<evidence type="ECO:0000256" key="4">
    <source>
        <dbReference type="ARBA" id="ARBA00022643"/>
    </source>
</evidence>
<reference evidence="7" key="1">
    <citation type="submission" date="2015-07" db="EMBL/GenBank/DDBJ databases">
        <title>Adaptation to a free-living lifestyle via gene acquisitions in the diplomonad Trepomonas sp. PC1.</title>
        <authorList>
            <person name="Xu F."/>
            <person name="Jerlstrom-Hultqvist J."/>
            <person name="Kolisko M."/>
            <person name="Simpson A.G.B."/>
            <person name="Roger A.J."/>
            <person name="Svard S.G."/>
            <person name="Andersson J.O."/>
        </authorList>
    </citation>
    <scope>NUCLEOTIDE SEQUENCE</scope>
    <source>
        <strain evidence="7">PC1</strain>
    </source>
</reference>
<dbReference type="Pfam" id="PF12838">
    <property type="entry name" value="Fer4_7"/>
    <property type="match status" value="1"/>
</dbReference>
<dbReference type="Pfam" id="PF00881">
    <property type="entry name" value="Nitroreductase"/>
    <property type="match status" value="1"/>
</dbReference>
<dbReference type="PANTHER" id="PTHR43673">
    <property type="entry name" value="NAD(P)H NITROREDUCTASE YDGI-RELATED"/>
    <property type="match status" value="1"/>
</dbReference>
<dbReference type="PROSITE" id="PS00198">
    <property type="entry name" value="4FE4S_FER_1"/>
    <property type="match status" value="1"/>
</dbReference>
<organism evidence="7">
    <name type="scientific">Trepomonas sp. PC1</name>
    <dbReference type="NCBI Taxonomy" id="1076344"/>
    <lineage>
        <taxon>Eukaryota</taxon>
        <taxon>Metamonada</taxon>
        <taxon>Diplomonadida</taxon>
        <taxon>Hexamitidae</taxon>
        <taxon>Hexamitinae</taxon>
        <taxon>Trepomonas</taxon>
    </lineage>
</organism>
<evidence type="ECO:0000313" key="7">
    <source>
        <dbReference type="EMBL" id="JAP96387.1"/>
    </source>
</evidence>
<keyword evidence="3" id="KW-0285">Flavoprotein</keyword>
<evidence type="ECO:0000256" key="1">
    <source>
        <dbReference type="ARBA" id="ARBA00001917"/>
    </source>
</evidence>
<dbReference type="Gene3D" id="3.30.70.20">
    <property type="match status" value="1"/>
</dbReference>
<dbReference type="GO" id="GO:0016491">
    <property type="term" value="F:oxidoreductase activity"/>
    <property type="evidence" value="ECO:0007669"/>
    <property type="project" value="UniProtKB-KW"/>
</dbReference>
<dbReference type="PANTHER" id="PTHR43673:SF2">
    <property type="entry name" value="NITROREDUCTASE"/>
    <property type="match status" value="1"/>
</dbReference>
<gene>
    <name evidence="7" type="ORF">TPC1_10295</name>
</gene>
<protein>
    <submittedName>
        <fullName evidence="7">Nitroreductase</fullName>
    </submittedName>
</protein>
<evidence type="ECO:0000256" key="2">
    <source>
        <dbReference type="ARBA" id="ARBA00007118"/>
    </source>
</evidence>
<evidence type="ECO:0000256" key="5">
    <source>
        <dbReference type="ARBA" id="ARBA00023002"/>
    </source>
</evidence>